<sequence>MIGTSHSFYRLFEIFGLVIPLYIPSEPGPKHLREFIKVINWQSSSETKFTS</sequence>
<evidence type="ECO:0000313" key="1">
    <source>
        <dbReference type="EMBL" id="CAI2385029.1"/>
    </source>
</evidence>
<dbReference type="AlphaFoldDB" id="A0AAD1Y5E5"/>
<name>A0AAD1Y5E5_EUPCR</name>
<comment type="caution">
    <text evidence="1">The sequence shown here is derived from an EMBL/GenBank/DDBJ whole genome shotgun (WGS) entry which is preliminary data.</text>
</comment>
<evidence type="ECO:0000313" key="2">
    <source>
        <dbReference type="Proteomes" id="UP001295684"/>
    </source>
</evidence>
<dbReference type="EMBL" id="CAMPGE010027396">
    <property type="protein sequence ID" value="CAI2385029.1"/>
    <property type="molecule type" value="Genomic_DNA"/>
</dbReference>
<proteinExistence type="predicted"/>
<accession>A0AAD1Y5E5</accession>
<gene>
    <name evidence="1" type="ORF">ECRASSUSDP1_LOCUS26571</name>
</gene>
<dbReference type="Proteomes" id="UP001295684">
    <property type="component" value="Unassembled WGS sequence"/>
</dbReference>
<keyword evidence="2" id="KW-1185">Reference proteome</keyword>
<organism evidence="1 2">
    <name type="scientific">Euplotes crassus</name>
    <dbReference type="NCBI Taxonomy" id="5936"/>
    <lineage>
        <taxon>Eukaryota</taxon>
        <taxon>Sar</taxon>
        <taxon>Alveolata</taxon>
        <taxon>Ciliophora</taxon>
        <taxon>Intramacronucleata</taxon>
        <taxon>Spirotrichea</taxon>
        <taxon>Hypotrichia</taxon>
        <taxon>Euplotida</taxon>
        <taxon>Euplotidae</taxon>
        <taxon>Moneuplotes</taxon>
    </lineage>
</organism>
<reference evidence="1" key="1">
    <citation type="submission" date="2023-07" db="EMBL/GenBank/DDBJ databases">
        <authorList>
            <consortium name="AG Swart"/>
            <person name="Singh M."/>
            <person name="Singh A."/>
            <person name="Seah K."/>
            <person name="Emmerich C."/>
        </authorList>
    </citation>
    <scope>NUCLEOTIDE SEQUENCE</scope>
    <source>
        <strain evidence="1">DP1</strain>
    </source>
</reference>
<protein>
    <submittedName>
        <fullName evidence="1">Uncharacterized protein</fullName>
    </submittedName>
</protein>